<dbReference type="Proteomes" id="UP000290848">
    <property type="component" value="Unassembled WGS sequence"/>
</dbReference>
<protein>
    <submittedName>
        <fullName evidence="10">YeeE/YedE family protein</fullName>
    </submittedName>
</protein>
<feature type="transmembrane region" description="Helical" evidence="9">
    <location>
        <begin position="165"/>
        <end position="188"/>
    </location>
</feature>
<dbReference type="RefSeq" id="WP_128770519.1">
    <property type="nucleotide sequence ID" value="NZ_RXOC01000011.1"/>
</dbReference>
<evidence type="ECO:0000313" key="10">
    <source>
        <dbReference type="EMBL" id="RXF68440.1"/>
    </source>
</evidence>
<gene>
    <name evidence="10" type="ORF">EKH83_16295</name>
</gene>
<evidence type="ECO:0000256" key="3">
    <source>
        <dbReference type="ARBA" id="ARBA00022475"/>
    </source>
</evidence>
<evidence type="ECO:0000256" key="1">
    <source>
        <dbReference type="ARBA" id="ARBA00004429"/>
    </source>
</evidence>
<evidence type="ECO:0000256" key="8">
    <source>
        <dbReference type="ARBA" id="ARBA00035655"/>
    </source>
</evidence>
<dbReference type="AlphaFoldDB" id="A0A4Q0M5Z3"/>
<keyword evidence="7 9" id="KW-0472">Membrane</keyword>
<evidence type="ECO:0000256" key="6">
    <source>
        <dbReference type="ARBA" id="ARBA00022989"/>
    </source>
</evidence>
<dbReference type="EMBL" id="RXOC01000011">
    <property type="protein sequence ID" value="RXF68440.1"/>
    <property type="molecule type" value="Genomic_DNA"/>
</dbReference>
<evidence type="ECO:0000313" key="11">
    <source>
        <dbReference type="Proteomes" id="UP000290848"/>
    </source>
</evidence>
<keyword evidence="2" id="KW-0813">Transport</keyword>
<accession>A0A4Q0M5Z3</accession>
<name>A0A4Q0M5Z3_9SPHI</name>
<feature type="transmembrane region" description="Helical" evidence="9">
    <location>
        <begin position="13"/>
        <end position="33"/>
    </location>
</feature>
<evidence type="ECO:0000256" key="4">
    <source>
        <dbReference type="ARBA" id="ARBA00022519"/>
    </source>
</evidence>
<organism evidence="10 11">
    <name type="scientific">Arcticibacter tournemirensis</name>
    <dbReference type="NCBI Taxonomy" id="699437"/>
    <lineage>
        <taxon>Bacteria</taxon>
        <taxon>Pseudomonadati</taxon>
        <taxon>Bacteroidota</taxon>
        <taxon>Sphingobacteriia</taxon>
        <taxon>Sphingobacteriales</taxon>
        <taxon>Sphingobacteriaceae</taxon>
        <taxon>Arcticibacter</taxon>
    </lineage>
</organism>
<keyword evidence="3" id="KW-1003">Cell membrane</keyword>
<dbReference type="InterPro" id="IPR007272">
    <property type="entry name" value="Sulf_transp_TsuA/YedE"/>
</dbReference>
<dbReference type="PANTHER" id="PTHR30574:SF1">
    <property type="entry name" value="SULPHUR TRANSPORT DOMAIN-CONTAINING PROTEIN"/>
    <property type="match status" value="1"/>
</dbReference>
<evidence type="ECO:0000256" key="5">
    <source>
        <dbReference type="ARBA" id="ARBA00022692"/>
    </source>
</evidence>
<sequence length="189" mass="20323">MINNIIDLIRQPWSWYVSGLVIAAIMATLLLWGKQFGFSSNLRTICAMCGAGKKVSFFNFNWKDQKWNLLFLAGAILGGLISGTLLRDSSPMNLSSATIIDLKELGISFDGQMNPSQIFDTDFLFSVKGIIVLAGGGFLVGFGSRYAGGCTSGHAISGLSNLQRASLIAVVGFFAGGLIMTHIFLPLIF</sequence>
<dbReference type="Pfam" id="PF04143">
    <property type="entry name" value="Sulf_transp"/>
    <property type="match status" value="1"/>
</dbReference>
<feature type="transmembrane region" description="Helical" evidence="9">
    <location>
        <begin position="123"/>
        <end position="144"/>
    </location>
</feature>
<comment type="caution">
    <text evidence="10">The sequence shown here is derived from an EMBL/GenBank/DDBJ whole genome shotgun (WGS) entry which is preliminary data.</text>
</comment>
<comment type="subcellular location">
    <subcellularLocation>
        <location evidence="1">Cell inner membrane</location>
        <topology evidence="1">Multi-pass membrane protein</topology>
    </subcellularLocation>
</comment>
<feature type="transmembrane region" description="Helical" evidence="9">
    <location>
        <begin position="67"/>
        <end position="86"/>
    </location>
</feature>
<evidence type="ECO:0000256" key="9">
    <source>
        <dbReference type="SAM" id="Phobius"/>
    </source>
</evidence>
<keyword evidence="6 9" id="KW-1133">Transmembrane helix</keyword>
<reference evidence="10 11" key="1">
    <citation type="submission" date="2018-12" db="EMBL/GenBank/DDBJ databases">
        <title>The Draft Genome Sequence of the Soil Bacterium Pedobacter tournemirensis R1.</title>
        <authorList>
            <person name="He J."/>
        </authorList>
    </citation>
    <scope>NUCLEOTIDE SEQUENCE [LARGE SCALE GENOMIC DNA]</scope>
    <source>
        <strain evidence="10 11">R1</strain>
    </source>
</reference>
<proteinExistence type="inferred from homology"/>
<keyword evidence="4" id="KW-0997">Cell inner membrane</keyword>
<dbReference type="PANTHER" id="PTHR30574">
    <property type="entry name" value="INNER MEMBRANE PROTEIN YEDE"/>
    <property type="match status" value="1"/>
</dbReference>
<evidence type="ECO:0000256" key="7">
    <source>
        <dbReference type="ARBA" id="ARBA00023136"/>
    </source>
</evidence>
<keyword evidence="5 9" id="KW-0812">Transmembrane</keyword>
<comment type="similarity">
    <text evidence="8">Belongs to the TsuA/YedE (TC 9.B.102) family.</text>
</comment>
<dbReference type="GO" id="GO:0005886">
    <property type="term" value="C:plasma membrane"/>
    <property type="evidence" value="ECO:0007669"/>
    <property type="project" value="UniProtKB-SubCell"/>
</dbReference>
<evidence type="ECO:0000256" key="2">
    <source>
        <dbReference type="ARBA" id="ARBA00022448"/>
    </source>
</evidence>